<feature type="signal peptide" evidence="3">
    <location>
        <begin position="1"/>
        <end position="18"/>
    </location>
</feature>
<dbReference type="SMART" id="SM00236">
    <property type="entry name" value="fCBD"/>
    <property type="match status" value="1"/>
</dbReference>
<comment type="caution">
    <text evidence="5">The sequence shown here is derived from an EMBL/GenBank/DDBJ whole genome shotgun (WGS) entry which is preliminary data.</text>
</comment>
<evidence type="ECO:0000256" key="1">
    <source>
        <dbReference type="ARBA" id="ARBA00022729"/>
    </source>
</evidence>
<feature type="domain" description="CBM1" evidence="4">
    <location>
        <begin position="166"/>
        <end position="202"/>
    </location>
</feature>
<dbReference type="InterPro" id="IPR035971">
    <property type="entry name" value="CBD_sf"/>
</dbReference>
<dbReference type="EMBL" id="JASNQZ010000012">
    <property type="protein sequence ID" value="KAL0949582.1"/>
    <property type="molecule type" value="Genomic_DNA"/>
</dbReference>
<dbReference type="PROSITE" id="PS51164">
    <property type="entry name" value="CBM1_2"/>
    <property type="match status" value="1"/>
</dbReference>
<protein>
    <recommendedName>
        <fullName evidence="4">CBM1 domain-containing protein</fullName>
    </recommendedName>
</protein>
<evidence type="ECO:0000256" key="3">
    <source>
        <dbReference type="SAM" id="SignalP"/>
    </source>
</evidence>
<reference evidence="6" key="1">
    <citation type="submission" date="2024-06" db="EMBL/GenBank/DDBJ databases">
        <title>Multi-omics analyses provide insights into the biosynthesis of the anticancer antibiotic pleurotin in Hohenbuehelia grisea.</title>
        <authorList>
            <person name="Weaver J.A."/>
            <person name="Alberti F."/>
        </authorList>
    </citation>
    <scope>NUCLEOTIDE SEQUENCE [LARGE SCALE GENOMIC DNA]</scope>
    <source>
        <strain evidence="6">T-177</strain>
    </source>
</reference>
<dbReference type="SUPFAM" id="SSF57180">
    <property type="entry name" value="Cellulose-binding domain"/>
    <property type="match status" value="1"/>
</dbReference>
<name>A0ABR3J1R4_9AGAR</name>
<evidence type="ECO:0000259" key="4">
    <source>
        <dbReference type="PROSITE" id="PS51164"/>
    </source>
</evidence>
<feature type="chain" id="PRO_5045207176" description="CBM1 domain-containing protein" evidence="3">
    <location>
        <begin position="19"/>
        <end position="220"/>
    </location>
</feature>
<sequence>MKATSVIALLALSAAAIAKPLSPITTTLSSSSPIKTLPPTTFPSSESDAGTTTCITWGFPGETDSETISPSSTWDGGTQTDPVPTPPSPPITPTWLSPSSTWDGGTQTDPVPTPSGPPITPTLPPTITFTSTHPHYSSPTSDPNRLCWFTRTALTQYPVPSPVPSGPQHEGAQCGGIGWNGPQTCVAGTSCTELDPYLHRCLSIYTVYPVTTVTTTHCYP</sequence>
<feature type="compositionally biased region" description="Pro residues" evidence="2">
    <location>
        <begin position="83"/>
        <end position="92"/>
    </location>
</feature>
<evidence type="ECO:0000313" key="5">
    <source>
        <dbReference type="EMBL" id="KAL0949582.1"/>
    </source>
</evidence>
<feature type="region of interest" description="Disordered" evidence="2">
    <location>
        <begin position="60"/>
        <end position="119"/>
    </location>
</feature>
<organism evidence="5 6">
    <name type="scientific">Hohenbuehelia grisea</name>
    <dbReference type="NCBI Taxonomy" id="104357"/>
    <lineage>
        <taxon>Eukaryota</taxon>
        <taxon>Fungi</taxon>
        <taxon>Dikarya</taxon>
        <taxon>Basidiomycota</taxon>
        <taxon>Agaricomycotina</taxon>
        <taxon>Agaricomycetes</taxon>
        <taxon>Agaricomycetidae</taxon>
        <taxon>Agaricales</taxon>
        <taxon>Pleurotineae</taxon>
        <taxon>Pleurotaceae</taxon>
        <taxon>Hohenbuehelia</taxon>
    </lineage>
</organism>
<feature type="compositionally biased region" description="Polar residues" evidence="2">
    <location>
        <begin position="66"/>
        <end position="77"/>
    </location>
</feature>
<proteinExistence type="predicted"/>
<gene>
    <name evidence="5" type="ORF">HGRIS_009631</name>
</gene>
<dbReference type="Proteomes" id="UP001556367">
    <property type="component" value="Unassembled WGS sequence"/>
</dbReference>
<dbReference type="Pfam" id="PF00734">
    <property type="entry name" value="CBM_1"/>
    <property type="match status" value="1"/>
</dbReference>
<evidence type="ECO:0000256" key="2">
    <source>
        <dbReference type="SAM" id="MobiDB-lite"/>
    </source>
</evidence>
<evidence type="ECO:0000313" key="6">
    <source>
        <dbReference type="Proteomes" id="UP001556367"/>
    </source>
</evidence>
<keyword evidence="6" id="KW-1185">Reference proteome</keyword>
<keyword evidence="1 3" id="KW-0732">Signal</keyword>
<dbReference type="InterPro" id="IPR000254">
    <property type="entry name" value="CBD"/>
</dbReference>
<accession>A0ABR3J1R4</accession>